<name>A0A8A4ZII7_9MICO</name>
<keyword evidence="2" id="KW-1185">Reference proteome</keyword>
<accession>A0A8A4ZII7</accession>
<organism evidence="1 2">
    <name type="scientific">Pengzhenrongella sicca</name>
    <dbReference type="NCBI Taxonomy" id="2819238"/>
    <lineage>
        <taxon>Bacteria</taxon>
        <taxon>Bacillati</taxon>
        <taxon>Actinomycetota</taxon>
        <taxon>Actinomycetes</taxon>
        <taxon>Micrococcales</taxon>
        <taxon>Pengzhenrongella</taxon>
    </lineage>
</organism>
<evidence type="ECO:0000313" key="2">
    <source>
        <dbReference type="Proteomes" id="UP000663937"/>
    </source>
</evidence>
<dbReference type="AlphaFoldDB" id="A0A8A4ZII7"/>
<gene>
    <name evidence="1" type="ORF">J4E96_04880</name>
</gene>
<proteinExistence type="predicted"/>
<dbReference type="EMBL" id="CP071868">
    <property type="protein sequence ID" value="QTE30337.1"/>
    <property type="molecule type" value="Genomic_DNA"/>
</dbReference>
<reference evidence="1" key="1">
    <citation type="submission" date="2021-03" db="EMBL/GenBank/DDBJ databases">
        <title>Pengzhenrongella sicca gen. nov., sp. nov., a new member of suborder Micrococcineae isolated from High-Arctic tundra soil.</title>
        <authorList>
            <person name="Peng F."/>
        </authorList>
    </citation>
    <scope>NUCLEOTIDE SEQUENCE</scope>
    <source>
        <strain evidence="1">LRZ-2</strain>
    </source>
</reference>
<sequence length="434" mass="48359">MTRSWLDDFHDFADILAPRSLHQFLAIQAWTLHSQLPFRETWVHADSATQAAAVVHIPRDAESVDFDRRLAEAAERVARTYDWSISELAERVAGAHADIFYIRVRSSDSDGTIPLRQASSTIDAIEKMVKSAAIITNNPHAKGTGRTSERVSTFLNEDLRMAHTRRGSFIITVAARLHERPTRGADVLATPERLISDRSEVPQIADLPAGAPPVQVPQSEMDFTRRVMTTLSRSLDVTSRHLRRGDDFVDLDTAQDNGMTVPIVEALEEIATQAGSSSLDLKFEWSPVLDQEPDVPQEIVFEPTEVERMPSTIERMKRHTEPTDVVDVIGPVVSLSREESDSAESGEVHVLADVEGAARRVGIDLVGVAYDWAIYAHRHHLPFSAGGVLGKVGNRWKVVDRLSVNTEFLRRYQADRMERLTGEQPEPTDGPVLD</sequence>
<evidence type="ECO:0000313" key="1">
    <source>
        <dbReference type="EMBL" id="QTE30337.1"/>
    </source>
</evidence>
<dbReference type="RefSeq" id="WP_227424664.1">
    <property type="nucleotide sequence ID" value="NZ_CP071868.1"/>
</dbReference>
<protein>
    <submittedName>
        <fullName evidence="1">Uncharacterized protein</fullName>
    </submittedName>
</protein>
<dbReference type="Proteomes" id="UP000663937">
    <property type="component" value="Chromosome"/>
</dbReference>
<dbReference type="KEGG" id="psic:J4E96_04880"/>